<protein>
    <recommendedName>
        <fullName evidence="4">Ciliary neurotrophic factor</fullName>
    </recommendedName>
</protein>
<dbReference type="Gene3D" id="1.20.1250.10">
    <property type="match status" value="1"/>
</dbReference>
<proteinExistence type="predicted"/>
<dbReference type="Proteomes" id="UP001219934">
    <property type="component" value="Unassembled WGS sequence"/>
</dbReference>
<feature type="compositionally biased region" description="Basic and acidic residues" evidence="1">
    <location>
        <begin position="1"/>
        <end position="14"/>
    </location>
</feature>
<keyword evidence="3" id="KW-1185">Reference proteome</keyword>
<dbReference type="EMBL" id="JAPTMU010000001">
    <property type="protein sequence ID" value="KAJ4949279.1"/>
    <property type="molecule type" value="Genomic_DNA"/>
</dbReference>
<evidence type="ECO:0000256" key="1">
    <source>
        <dbReference type="SAM" id="MobiDB-lite"/>
    </source>
</evidence>
<dbReference type="AlphaFoldDB" id="A0AAD6FX03"/>
<dbReference type="GO" id="GO:0005127">
    <property type="term" value="F:ciliary neurotrophic factor receptor binding"/>
    <property type="evidence" value="ECO:0007669"/>
    <property type="project" value="InterPro"/>
</dbReference>
<dbReference type="GO" id="GO:0043524">
    <property type="term" value="P:negative regulation of neuron apoptotic process"/>
    <property type="evidence" value="ECO:0007669"/>
    <property type="project" value="InterPro"/>
</dbReference>
<accession>A0AAD6FX03</accession>
<dbReference type="PANTHER" id="PTHR15196:SF1">
    <property type="entry name" value="CILIARY NEUROTROPHIC FACTOR"/>
    <property type="match status" value="1"/>
</dbReference>
<reference evidence="2" key="1">
    <citation type="submission" date="2022-11" db="EMBL/GenBank/DDBJ databases">
        <title>Chromosome-level genome of Pogonophryne albipinna.</title>
        <authorList>
            <person name="Jo E."/>
        </authorList>
    </citation>
    <scope>NUCLEOTIDE SEQUENCE</scope>
    <source>
        <strain evidence="2">SGF0006</strain>
        <tissue evidence="2">Muscle</tissue>
    </source>
</reference>
<dbReference type="PANTHER" id="PTHR15196">
    <property type="entry name" value="CILIARY NEUROTROPHIC FACTOR"/>
    <property type="match status" value="1"/>
</dbReference>
<dbReference type="InterPro" id="IPR009079">
    <property type="entry name" value="4_helix_cytokine-like_core"/>
</dbReference>
<comment type="caution">
    <text evidence="2">The sequence shown here is derived from an EMBL/GenBank/DDBJ whole genome shotgun (WGS) entry which is preliminary data.</text>
</comment>
<gene>
    <name evidence="2" type="ORF">JOQ06_020795</name>
</gene>
<evidence type="ECO:0000313" key="3">
    <source>
        <dbReference type="Proteomes" id="UP001219934"/>
    </source>
</evidence>
<evidence type="ECO:0000313" key="2">
    <source>
        <dbReference type="EMBL" id="KAJ4949279.1"/>
    </source>
</evidence>
<feature type="region of interest" description="Disordered" evidence="1">
    <location>
        <begin position="1"/>
        <end position="32"/>
    </location>
</feature>
<organism evidence="2 3">
    <name type="scientific">Pogonophryne albipinna</name>
    <dbReference type="NCBI Taxonomy" id="1090488"/>
    <lineage>
        <taxon>Eukaryota</taxon>
        <taxon>Metazoa</taxon>
        <taxon>Chordata</taxon>
        <taxon>Craniata</taxon>
        <taxon>Vertebrata</taxon>
        <taxon>Euteleostomi</taxon>
        <taxon>Actinopterygii</taxon>
        <taxon>Neopterygii</taxon>
        <taxon>Teleostei</taxon>
        <taxon>Neoteleostei</taxon>
        <taxon>Acanthomorphata</taxon>
        <taxon>Eupercaria</taxon>
        <taxon>Perciformes</taxon>
        <taxon>Notothenioidei</taxon>
        <taxon>Pogonophryne</taxon>
    </lineage>
</organism>
<name>A0AAD6FX03_9TELE</name>
<dbReference type="InterPro" id="IPR000151">
    <property type="entry name" value="Ciliary_neurotrophic_fac_CNTF"/>
</dbReference>
<evidence type="ECO:0008006" key="4">
    <source>
        <dbReference type="Google" id="ProtNLM"/>
    </source>
</evidence>
<sequence length="176" mass="19464">MADLEQREQDEQRQQTEQSPALDSPLPGPTQTGRAVSIARLLHHECGLLLQLYKEKESFLSSYSPDGGRMVSPSPVPQEEASGEQRVEWLHAALRQCLGLLHSHLLLSTRGLLEGPDTTLEVTPEHQGTEEPDGAGGLFGLKVWTYRVLLELHHWADHAAETLHVFHTERGGAAVL</sequence>
<dbReference type="GO" id="GO:0070120">
    <property type="term" value="P:ciliary neurotrophic factor-mediated signaling pathway"/>
    <property type="evidence" value="ECO:0007669"/>
    <property type="project" value="InterPro"/>
</dbReference>